<feature type="domain" description="CUB" evidence="3">
    <location>
        <begin position="1"/>
        <end position="89"/>
    </location>
</feature>
<gene>
    <name evidence="4" type="ORF">NP493_1426g00021</name>
</gene>
<protein>
    <recommendedName>
        <fullName evidence="3">CUB domain-containing protein</fullName>
    </recommendedName>
</protein>
<evidence type="ECO:0000256" key="2">
    <source>
        <dbReference type="PROSITE-ProRule" id="PRU00059"/>
    </source>
</evidence>
<accession>A0AAD9NBS6</accession>
<dbReference type="CDD" id="cd00041">
    <property type="entry name" value="CUB"/>
    <property type="match status" value="1"/>
</dbReference>
<dbReference type="InterPro" id="IPR052129">
    <property type="entry name" value="Spermadhesin-Link_domain"/>
</dbReference>
<reference evidence="4" key="1">
    <citation type="journal article" date="2023" name="Mol. Biol. Evol.">
        <title>Third-Generation Sequencing Reveals the Adaptive Role of the Epigenome in Three Deep-Sea Polychaetes.</title>
        <authorList>
            <person name="Perez M."/>
            <person name="Aroh O."/>
            <person name="Sun Y."/>
            <person name="Lan Y."/>
            <person name="Juniper S.K."/>
            <person name="Young C.R."/>
            <person name="Angers B."/>
            <person name="Qian P.Y."/>
        </authorList>
    </citation>
    <scope>NUCLEOTIDE SEQUENCE</scope>
    <source>
        <strain evidence="4">R07B-5</strain>
    </source>
</reference>
<evidence type="ECO:0000313" key="5">
    <source>
        <dbReference type="Proteomes" id="UP001209878"/>
    </source>
</evidence>
<dbReference type="Pfam" id="PF00431">
    <property type="entry name" value="CUB"/>
    <property type="match status" value="1"/>
</dbReference>
<keyword evidence="1" id="KW-1015">Disulfide bond</keyword>
<dbReference type="Proteomes" id="UP001209878">
    <property type="component" value="Unassembled WGS sequence"/>
</dbReference>
<proteinExistence type="predicted"/>
<dbReference type="SUPFAM" id="SSF49854">
    <property type="entry name" value="Spermadhesin, CUB domain"/>
    <property type="match status" value="1"/>
</dbReference>
<evidence type="ECO:0000313" key="4">
    <source>
        <dbReference type="EMBL" id="KAK2164215.1"/>
    </source>
</evidence>
<dbReference type="Gene3D" id="2.60.120.290">
    <property type="entry name" value="Spermadhesin, CUB domain"/>
    <property type="match status" value="1"/>
</dbReference>
<dbReference type="InterPro" id="IPR000859">
    <property type="entry name" value="CUB_dom"/>
</dbReference>
<dbReference type="PROSITE" id="PS01180">
    <property type="entry name" value="CUB"/>
    <property type="match status" value="1"/>
</dbReference>
<dbReference type="EMBL" id="JAODUO010001426">
    <property type="protein sequence ID" value="KAK2164215.1"/>
    <property type="molecule type" value="Genomic_DNA"/>
</dbReference>
<dbReference type="AlphaFoldDB" id="A0AAD9NBS6"/>
<dbReference type="SMART" id="SM00042">
    <property type="entry name" value="CUB"/>
    <property type="match status" value="1"/>
</dbReference>
<dbReference type="InterPro" id="IPR035914">
    <property type="entry name" value="Sperma_CUB_dom_sf"/>
</dbReference>
<organism evidence="4 5">
    <name type="scientific">Ridgeia piscesae</name>
    <name type="common">Tubeworm</name>
    <dbReference type="NCBI Taxonomy" id="27915"/>
    <lineage>
        <taxon>Eukaryota</taxon>
        <taxon>Metazoa</taxon>
        <taxon>Spiralia</taxon>
        <taxon>Lophotrochozoa</taxon>
        <taxon>Annelida</taxon>
        <taxon>Polychaeta</taxon>
        <taxon>Sedentaria</taxon>
        <taxon>Canalipalpata</taxon>
        <taxon>Sabellida</taxon>
        <taxon>Siboglinidae</taxon>
        <taxon>Ridgeia</taxon>
    </lineage>
</organism>
<evidence type="ECO:0000259" key="3">
    <source>
        <dbReference type="PROSITE" id="PS01180"/>
    </source>
</evidence>
<sequence>MCNYDRHRLVVQRVHLHFLSFEVEYNKKGCYYDYLNVYDGDTISAPRLAKLCGDKRPEDILSSNNSLLLVFITDKTKTFGGFVIVYKEIHTPGT</sequence>
<comment type="caution">
    <text evidence="2">Lacks conserved residue(s) required for the propagation of feature annotation.</text>
</comment>
<evidence type="ECO:0000256" key="1">
    <source>
        <dbReference type="ARBA" id="ARBA00023157"/>
    </source>
</evidence>
<dbReference type="PANTHER" id="PTHR46908">
    <property type="entry name" value="CUBILIN-LIKE PROTEIN"/>
    <property type="match status" value="1"/>
</dbReference>
<keyword evidence="5" id="KW-1185">Reference proteome</keyword>
<dbReference type="PANTHER" id="PTHR46908:SF8">
    <property type="entry name" value="C-TYPE LECTIN DOMAIN-CONTAINING PROTEIN"/>
    <property type="match status" value="1"/>
</dbReference>
<dbReference type="FunFam" id="2.60.120.290:FF:000005">
    <property type="entry name" value="Procollagen C-endopeptidase enhancer 1"/>
    <property type="match status" value="1"/>
</dbReference>
<name>A0AAD9NBS6_RIDPI</name>
<comment type="caution">
    <text evidence="4">The sequence shown here is derived from an EMBL/GenBank/DDBJ whole genome shotgun (WGS) entry which is preliminary data.</text>
</comment>